<gene>
    <name evidence="9" type="ORF">METZ01_LOCUS96039</name>
</gene>
<organism evidence="9">
    <name type="scientific">marine metagenome</name>
    <dbReference type="NCBI Taxonomy" id="408172"/>
    <lineage>
        <taxon>unclassified sequences</taxon>
        <taxon>metagenomes</taxon>
        <taxon>ecological metagenomes</taxon>
    </lineage>
</organism>
<evidence type="ECO:0000313" key="9">
    <source>
        <dbReference type="EMBL" id="SVA43185.1"/>
    </source>
</evidence>
<feature type="non-terminal residue" evidence="9">
    <location>
        <position position="1"/>
    </location>
</feature>
<dbReference type="PANTHER" id="PTHR30574:SF1">
    <property type="entry name" value="SULPHUR TRANSPORT DOMAIN-CONTAINING PROTEIN"/>
    <property type="match status" value="1"/>
</dbReference>
<evidence type="ECO:0000256" key="6">
    <source>
        <dbReference type="ARBA" id="ARBA00022989"/>
    </source>
</evidence>
<protein>
    <submittedName>
        <fullName evidence="9">Uncharacterized protein</fullName>
    </submittedName>
</protein>
<keyword evidence="7 8" id="KW-0472">Membrane</keyword>
<evidence type="ECO:0000256" key="5">
    <source>
        <dbReference type="ARBA" id="ARBA00022692"/>
    </source>
</evidence>
<dbReference type="PANTHER" id="PTHR30574">
    <property type="entry name" value="INNER MEMBRANE PROTEIN YEDE"/>
    <property type="match status" value="1"/>
</dbReference>
<evidence type="ECO:0000256" key="7">
    <source>
        <dbReference type="ARBA" id="ARBA00023136"/>
    </source>
</evidence>
<feature type="transmembrane region" description="Helical" evidence="8">
    <location>
        <begin position="20"/>
        <end position="44"/>
    </location>
</feature>
<evidence type="ECO:0000256" key="2">
    <source>
        <dbReference type="ARBA" id="ARBA00022448"/>
    </source>
</evidence>
<dbReference type="Pfam" id="PF04143">
    <property type="entry name" value="Sulf_transp"/>
    <property type="match status" value="1"/>
</dbReference>
<proteinExistence type="predicted"/>
<accession>A0A381VSC3</accession>
<feature type="transmembrane region" description="Helical" evidence="8">
    <location>
        <begin position="199"/>
        <end position="224"/>
    </location>
</feature>
<comment type="subcellular location">
    <subcellularLocation>
        <location evidence="1">Cell inner membrane</location>
        <topology evidence="1">Multi-pass membrane protein</topology>
    </subcellularLocation>
</comment>
<feature type="transmembrane region" description="Helical" evidence="8">
    <location>
        <begin position="174"/>
        <end position="193"/>
    </location>
</feature>
<evidence type="ECO:0000256" key="1">
    <source>
        <dbReference type="ARBA" id="ARBA00004429"/>
    </source>
</evidence>
<evidence type="ECO:0000256" key="3">
    <source>
        <dbReference type="ARBA" id="ARBA00022475"/>
    </source>
</evidence>
<dbReference type="EMBL" id="UINC01009640">
    <property type="protein sequence ID" value="SVA43185.1"/>
    <property type="molecule type" value="Genomic_DNA"/>
</dbReference>
<keyword evidence="2" id="KW-0813">Transport</keyword>
<dbReference type="InterPro" id="IPR007272">
    <property type="entry name" value="Sulf_transp_TsuA/YedE"/>
</dbReference>
<reference evidence="9" key="1">
    <citation type="submission" date="2018-05" db="EMBL/GenBank/DDBJ databases">
        <authorList>
            <person name="Lanie J.A."/>
            <person name="Ng W.-L."/>
            <person name="Kazmierczak K.M."/>
            <person name="Andrzejewski T.M."/>
            <person name="Davidsen T.M."/>
            <person name="Wayne K.J."/>
            <person name="Tettelin H."/>
            <person name="Glass J.I."/>
            <person name="Rusch D."/>
            <person name="Podicherti R."/>
            <person name="Tsui H.-C.T."/>
            <person name="Winkler M.E."/>
        </authorList>
    </citation>
    <scope>NUCLEOTIDE SEQUENCE</scope>
</reference>
<keyword evidence="3" id="KW-1003">Cell membrane</keyword>
<keyword evidence="5 8" id="KW-0812">Transmembrane</keyword>
<evidence type="ECO:0000256" key="8">
    <source>
        <dbReference type="SAM" id="Phobius"/>
    </source>
</evidence>
<dbReference type="GO" id="GO:0005886">
    <property type="term" value="C:plasma membrane"/>
    <property type="evidence" value="ECO:0007669"/>
    <property type="project" value="UniProtKB-SubCell"/>
</dbReference>
<feature type="transmembrane region" description="Helical" evidence="8">
    <location>
        <begin position="72"/>
        <end position="94"/>
    </location>
</feature>
<keyword evidence="6 8" id="KW-1133">Transmembrane helix</keyword>
<name>A0A381VSC3_9ZZZZ</name>
<sequence>VHEHWWKALPDLPAVSLLTNFGLIGGLTISFAMFGVVVAITLIAERQRHGQVRWSEKEEDPRRHGVARLLRGPWPLVVGAIGLALANFATLALAGRPWGVTSGFALWGSKMAGVIGFDPASWPYWLSPSRAAALENSLVTDITTVMNLGIILGAMAAAGCAGRFGSVWHIPRRSLVAAIFGGLLLGYGARQAYGCNIGAYFSAIASGSLHGWLWLVAAFCGGILGTRLRPMFGLTVERTEGSC</sequence>
<evidence type="ECO:0000256" key="4">
    <source>
        <dbReference type="ARBA" id="ARBA00022519"/>
    </source>
</evidence>
<dbReference type="AlphaFoldDB" id="A0A381VSC3"/>
<feature type="transmembrane region" description="Helical" evidence="8">
    <location>
        <begin position="142"/>
        <end position="162"/>
    </location>
</feature>
<keyword evidence="4" id="KW-0997">Cell inner membrane</keyword>